<organism evidence="1 2">
    <name type="scientific">Diphasiastrum complanatum</name>
    <name type="common">Issler's clubmoss</name>
    <name type="synonym">Lycopodium complanatum</name>
    <dbReference type="NCBI Taxonomy" id="34168"/>
    <lineage>
        <taxon>Eukaryota</taxon>
        <taxon>Viridiplantae</taxon>
        <taxon>Streptophyta</taxon>
        <taxon>Embryophyta</taxon>
        <taxon>Tracheophyta</taxon>
        <taxon>Lycopodiopsida</taxon>
        <taxon>Lycopodiales</taxon>
        <taxon>Lycopodiaceae</taxon>
        <taxon>Lycopodioideae</taxon>
        <taxon>Diphasiastrum</taxon>
    </lineage>
</organism>
<dbReference type="EMBL" id="CM055104">
    <property type="protein sequence ID" value="KAJ7534412.1"/>
    <property type="molecule type" value="Genomic_DNA"/>
</dbReference>
<accession>A0ACC2BXI9</accession>
<name>A0ACC2BXI9_DIPCM</name>
<keyword evidence="2" id="KW-1185">Reference proteome</keyword>
<gene>
    <name evidence="1" type="ORF">O6H91_13G093300</name>
</gene>
<protein>
    <submittedName>
        <fullName evidence="1">Uncharacterized protein</fullName>
    </submittedName>
</protein>
<evidence type="ECO:0000313" key="2">
    <source>
        <dbReference type="Proteomes" id="UP001162992"/>
    </source>
</evidence>
<comment type="caution">
    <text evidence="1">The sequence shown here is derived from an EMBL/GenBank/DDBJ whole genome shotgun (WGS) entry which is preliminary data.</text>
</comment>
<sequence length="1125" mass="120736">MANLDAFDAYFRTADADQDGNISGAEAVAFFKGSSLPQVTLAKIWQFSDQGRRGFLSRAEFYNALKLVTVAQSGRELTPEIVKAALVGPASSQIPAPRIVSGATAIPPSGGYGVAARVAGPINPVQQAPLGEGLVSQSQPSKMIQATPVPLPVQSKPGFSVQRIPTTGLGVDPWVPSKPISPSLQTQSPVSLVAANFQPKPSPPVPQQGLQDAFEGPAFQASATEAFTSAPFKAPPVVGTVPYIPAATSTSTAGVANVLPNGTSNVEIAVNNGIIRSDSLSSSFPEGASKAPASVVGSAFSTEANFGAETFSAFSGGLSNNQAVTGPSQPAFASAGNPVSFQSKSDGVTLFPTSVSPATGKEVQALAPQVASVNPIPADIAGPGLVVAPGHGVTGTWPKMTQSDIQRYTRVFTEVDTDKDGKILGEQARDLFLSWRLPREVLKQVWDLSDQDADSMLSFPEFCTALYLMERYREGKTLPSVLPVGIYLEDDLQWQPNSSTRLAEAQTAVAQHSAGYNVSAWQQNPIAPGLVSQVPQRPAAQLLLPTHSPQGAVSESGQVYKSKAPLLEINLVNQLNKDEQESLKHRHKEAEEADKKVHDLEKVIMDSQQKTEFYRMKLQEVILFKSRCDNRLAEATERAAADKNEVEILAKKYDDKFRQAGEVNSRLLAEEAAFRDIQERKMELYKAISQIEQGGNASSLLQTRADRISDDLDELKKAFTTRVKQLGLRLNSSSSTEPGFGWQPGMQESSIEWDGDWDKFDDEGFTSIQELMDDMTVATTTSTSTSKVNPSWDEGNLFTDEGDFTAGSPAENKSDFTAGSPAENKSDFTAESPAENKSDGHIDEAPVPRQGSSGIASPGAESEAESGKSGIESPQYDFFSPRAQSIGKSVLGNSATARKSSERDENVHEFQGHDDGDATFWPPRGSISNSISGDVSADIMPSWASTFDGHDEEVNSEVRASWALKSNPLTEGSLDFTVSQAPYSNHQTEPSFISHSFGDSLDFASLRVSSPARGNGVTEHEYDYFGNSGSKEWQDKSIDVFSTDNSMPGTPLFTVISPEKTSSVLGEDFNRGRDSFSRFDSIASVKDGDRVRGLGSFDDSDPFADTGPFRVMNQAPKSSDNWSTF</sequence>
<dbReference type="Proteomes" id="UP001162992">
    <property type="component" value="Chromosome 13"/>
</dbReference>
<proteinExistence type="predicted"/>
<reference evidence="2" key="1">
    <citation type="journal article" date="2024" name="Proc. Natl. Acad. Sci. U.S.A.">
        <title>Extraordinary preservation of gene collinearity over three hundred million years revealed in homosporous lycophytes.</title>
        <authorList>
            <person name="Li C."/>
            <person name="Wickell D."/>
            <person name="Kuo L.Y."/>
            <person name="Chen X."/>
            <person name="Nie B."/>
            <person name="Liao X."/>
            <person name="Peng D."/>
            <person name="Ji J."/>
            <person name="Jenkins J."/>
            <person name="Williams M."/>
            <person name="Shu S."/>
            <person name="Plott C."/>
            <person name="Barry K."/>
            <person name="Rajasekar S."/>
            <person name="Grimwood J."/>
            <person name="Han X."/>
            <person name="Sun S."/>
            <person name="Hou Z."/>
            <person name="He W."/>
            <person name="Dai G."/>
            <person name="Sun C."/>
            <person name="Schmutz J."/>
            <person name="Leebens-Mack J.H."/>
            <person name="Li F.W."/>
            <person name="Wang L."/>
        </authorList>
    </citation>
    <scope>NUCLEOTIDE SEQUENCE [LARGE SCALE GENOMIC DNA]</scope>
    <source>
        <strain evidence="2">cv. PW_Plant_1</strain>
    </source>
</reference>
<evidence type="ECO:0000313" key="1">
    <source>
        <dbReference type="EMBL" id="KAJ7534412.1"/>
    </source>
</evidence>